<evidence type="ECO:0000256" key="3">
    <source>
        <dbReference type="ARBA" id="ARBA00023008"/>
    </source>
</evidence>
<evidence type="ECO:0000259" key="4">
    <source>
        <dbReference type="Pfam" id="PF07732"/>
    </source>
</evidence>
<gene>
    <name evidence="5" type="ORF">TBH_C1696</name>
</gene>
<reference evidence="5 6" key="1">
    <citation type="journal article" date="2014" name="PLoS ONE">
        <title>Physiological and genomic features of a novel sulfur-oxidizing gammaproteobacterium belonging to a previously uncultivated symbiotic lineage isolated from a hydrothermal vent.</title>
        <authorList>
            <person name="Nunoura T."/>
            <person name="Takaki Y."/>
            <person name="Kazama H."/>
            <person name="Kakuta J."/>
            <person name="Shimamura S."/>
            <person name="Makita H."/>
            <person name="Hirai M."/>
            <person name="Miyazaki M."/>
            <person name="Takai K."/>
        </authorList>
    </citation>
    <scope>NUCLEOTIDE SEQUENCE [LARGE SCALE GENOMIC DNA]</scope>
    <source>
        <strain evidence="5 6">Hiromi1</strain>
    </source>
</reference>
<evidence type="ECO:0000256" key="2">
    <source>
        <dbReference type="ARBA" id="ARBA00023002"/>
    </source>
</evidence>
<dbReference type="KEGG" id="tbn:TBH_C1696"/>
<dbReference type="PANTHER" id="PTHR11709:SF394">
    <property type="entry name" value="FI03373P-RELATED"/>
    <property type="match status" value="1"/>
</dbReference>
<evidence type="ECO:0000313" key="5">
    <source>
        <dbReference type="EMBL" id="BAO44613.1"/>
    </source>
</evidence>
<feature type="domain" description="Plastocyanin-like" evidence="4">
    <location>
        <begin position="52"/>
        <end position="132"/>
    </location>
</feature>
<dbReference type="SUPFAM" id="SSF49503">
    <property type="entry name" value="Cupredoxins"/>
    <property type="match status" value="2"/>
</dbReference>
<keyword evidence="2" id="KW-0560">Oxidoreductase</keyword>
<accession>A0A7U6GJ28</accession>
<keyword evidence="6" id="KW-1185">Reference proteome</keyword>
<dbReference type="InterPro" id="IPR045087">
    <property type="entry name" value="Cu-oxidase_fam"/>
</dbReference>
<evidence type="ECO:0000256" key="1">
    <source>
        <dbReference type="ARBA" id="ARBA00022723"/>
    </source>
</evidence>
<dbReference type="AlphaFoldDB" id="A0A7U6GJ28"/>
<dbReference type="InterPro" id="IPR008972">
    <property type="entry name" value="Cupredoxin"/>
</dbReference>
<dbReference type="PANTHER" id="PTHR11709">
    <property type="entry name" value="MULTI-COPPER OXIDASE"/>
    <property type="match status" value="1"/>
</dbReference>
<dbReference type="GO" id="GO:0005507">
    <property type="term" value="F:copper ion binding"/>
    <property type="evidence" value="ECO:0007669"/>
    <property type="project" value="InterPro"/>
</dbReference>
<organism evidence="5 6">
    <name type="scientific">Thiolapillus brandeum</name>
    <dbReference type="NCBI Taxonomy" id="1076588"/>
    <lineage>
        <taxon>Bacteria</taxon>
        <taxon>Pseudomonadati</taxon>
        <taxon>Pseudomonadota</taxon>
        <taxon>Gammaproteobacteria</taxon>
        <taxon>Chromatiales</taxon>
        <taxon>Sedimenticolaceae</taxon>
        <taxon>Thiolapillus</taxon>
    </lineage>
</organism>
<dbReference type="Gene3D" id="2.60.40.420">
    <property type="entry name" value="Cupredoxins - blue copper proteins"/>
    <property type="match status" value="1"/>
</dbReference>
<dbReference type="GO" id="GO:0016491">
    <property type="term" value="F:oxidoreductase activity"/>
    <property type="evidence" value="ECO:0007669"/>
    <property type="project" value="UniProtKB-KW"/>
</dbReference>
<name>A0A7U6GJ28_9GAMM</name>
<sequence length="316" mass="34613">MLGGMGLLSWTPRSHAAVISRTFYITEGFIDQIDGSSVYFRGFSSNSDTLDIPGEALIVQEGDTVEITLVNTLSSAHSFVIDGVVDSGSVPAGETRTVRFTVTTPGTYMYYDKLNAPHNRLLGLHGGLAVMPSGSSDELYPGSPTFVQQYFWIFHDIDPAWHDRLRRGLTPNTDYVPRYFTINGLGGRPPGAPGSGDPAQDAMHDPRTALHGHVGDRSLVRILNAGMCAQSVHTHGNHMEWLTQNGVIRPDVWKKDCIFLDGNMGALDVIYPFETPPDAWPPTDVGTYPMHLHSEMSQTAAGGYYMFGALTDIFFE</sequence>
<dbReference type="Proteomes" id="UP000031631">
    <property type="component" value="Chromosome"/>
</dbReference>
<keyword evidence="1" id="KW-0479">Metal-binding</keyword>
<dbReference type="Pfam" id="PF07732">
    <property type="entry name" value="Cu-oxidase_3"/>
    <property type="match status" value="1"/>
</dbReference>
<dbReference type="EMBL" id="AP012273">
    <property type="protein sequence ID" value="BAO44613.1"/>
    <property type="molecule type" value="Genomic_DNA"/>
</dbReference>
<dbReference type="InterPro" id="IPR011707">
    <property type="entry name" value="Cu-oxidase-like_N"/>
</dbReference>
<dbReference type="RefSeq" id="WP_052470018.1">
    <property type="nucleotide sequence ID" value="NZ_AP012273.1"/>
</dbReference>
<keyword evidence="3" id="KW-0186">Copper</keyword>
<protein>
    <submittedName>
        <fullName evidence="5">Multicopper oxidase type 3</fullName>
    </submittedName>
</protein>
<evidence type="ECO:0000313" key="6">
    <source>
        <dbReference type="Proteomes" id="UP000031631"/>
    </source>
</evidence>
<proteinExistence type="predicted"/>